<accession>A0A0B0Q0U0</accession>
<evidence type="ECO:0000313" key="1">
    <source>
        <dbReference type="EMBL" id="KHG30424.1"/>
    </source>
</evidence>
<organism evidence="1 2">
    <name type="scientific">Gossypium arboreum</name>
    <name type="common">Tree cotton</name>
    <name type="synonym">Gossypium nanking</name>
    <dbReference type="NCBI Taxonomy" id="29729"/>
    <lineage>
        <taxon>Eukaryota</taxon>
        <taxon>Viridiplantae</taxon>
        <taxon>Streptophyta</taxon>
        <taxon>Embryophyta</taxon>
        <taxon>Tracheophyta</taxon>
        <taxon>Spermatophyta</taxon>
        <taxon>Magnoliopsida</taxon>
        <taxon>eudicotyledons</taxon>
        <taxon>Gunneridae</taxon>
        <taxon>Pentapetalae</taxon>
        <taxon>rosids</taxon>
        <taxon>malvids</taxon>
        <taxon>Malvales</taxon>
        <taxon>Malvaceae</taxon>
        <taxon>Malvoideae</taxon>
        <taxon>Gossypium</taxon>
    </lineage>
</organism>
<name>A0A0B0Q0U0_GOSAR</name>
<evidence type="ECO:0000313" key="2">
    <source>
        <dbReference type="Proteomes" id="UP000032142"/>
    </source>
</evidence>
<dbReference type="AlphaFoldDB" id="A0A0B0Q0U0"/>
<reference evidence="2" key="1">
    <citation type="submission" date="2014-09" db="EMBL/GenBank/DDBJ databases">
        <authorList>
            <person name="Mudge J."/>
            <person name="Ramaraj T."/>
            <person name="Lindquist I.E."/>
            <person name="Bharti A.K."/>
            <person name="Sundararajan A."/>
            <person name="Cameron C.T."/>
            <person name="Woodward J.E."/>
            <person name="May G.D."/>
            <person name="Brubaker C."/>
            <person name="Broadhvest J."/>
            <person name="Wilkins T.A."/>
        </authorList>
    </citation>
    <scope>NUCLEOTIDE SEQUENCE</scope>
    <source>
        <strain evidence="2">cv. AKA8401</strain>
    </source>
</reference>
<gene>
    <name evidence="1" type="ORF">F383_10932</name>
</gene>
<proteinExistence type="predicted"/>
<sequence>MSGTWNWHRYVIPCKTISGIWHWHPTMCMRVPEYLLLFQVVQWVMQRLCQRDDSVAKLAQGSKDVGARFTLSN</sequence>
<dbReference type="EMBL" id="KN456642">
    <property type="protein sequence ID" value="KHG30424.1"/>
    <property type="molecule type" value="Genomic_DNA"/>
</dbReference>
<keyword evidence="2" id="KW-1185">Reference proteome</keyword>
<protein>
    <submittedName>
        <fullName evidence="1">Uncharacterized protein</fullName>
    </submittedName>
</protein>
<dbReference type="Proteomes" id="UP000032142">
    <property type="component" value="Unassembled WGS sequence"/>
</dbReference>